<dbReference type="EMBL" id="CP002338">
    <property type="protein sequence ID" value="ADQ59471.1"/>
    <property type="molecule type" value="Genomic_DNA"/>
</dbReference>
<sequence length="99" mass="11389">MITDWIFEFAALSWNINLIELAKIIWLFICLSVGLWSAGDILHDKKMEKSFASRFFEALAMVLIWVLIGLVTTYFAKFILIFIGVVIVIFMAIVLINMI</sequence>
<evidence type="ECO:0000256" key="1">
    <source>
        <dbReference type="SAM" id="Phobius"/>
    </source>
</evidence>
<name>E4SKS4_LACAR</name>
<reference evidence="2 3" key="1">
    <citation type="journal article" date="2011" name="J. Bacteriol.">
        <title>Genome sequence of Lactobacillus amylovorus GRL1112.</title>
        <authorList>
            <person name="Kant R."/>
            <person name="Paulin L."/>
            <person name="Alatalo E."/>
            <person name="de Vos W.M."/>
            <person name="Palva A."/>
        </authorList>
    </citation>
    <scope>NUCLEOTIDE SEQUENCE [LARGE SCALE GENOMIC DNA]</scope>
    <source>
        <strain evidence="2 3">GRL 1112</strain>
    </source>
</reference>
<keyword evidence="1" id="KW-0812">Transmembrane</keyword>
<accession>E4SKS4</accession>
<dbReference type="KEGG" id="lam:LA2_07760"/>
<dbReference type="HOGENOM" id="CLU_2316638_0_0_9"/>
<evidence type="ECO:0000313" key="3">
    <source>
        <dbReference type="Proteomes" id="UP000007033"/>
    </source>
</evidence>
<protein>
    <submittedName>
        <fullName evidence="2">Uncharacterized protein</fullName>
    </submittedName>
</protein>
<dbReference type="AlphaFoldDB" id="E4SKS4"/>
<evidence type="ECO:0000313" key="2">
    <source>
        <dbReference type="EMBL" id="ADQ59471.1"/>
    </source>
</evidence>
<keyword evidence="1" id="KW-0472">Membrane</keyword>
<keyword evidence="1" id="KW-1133">Transmembrane helix</keyword>
<dbReference type="RefSeq" id="WP_013438254.1">
    <property type="nucleotide sequence ID" value="NC_014724.1"/>
</dbReference>
<feature type="transmembrane region" description="Helical" evidence="1">
    <location>
        <begin position="55"/>
        <end position="72"/>
    </location>
</feature>
<feature type="transmembrane region" description="Helical" evidence="1">
    <location>
        <begin position="78"/>
        <end position="98"/>
    </location>
</feature>
<feature type="transmembrane region" description="Helical" evidence="1">
    <location>
        <begin position="24"/>
        <end position="43"/>
    </location>
</feature>
<proteinExistence type="predicted"/>
<organism evidence="2 3">
    <name type="scientific">Lactobacillus amylovorus (strain GRL 1112)</name>
    <dbReference type="NCBI Taxonomy" id="695560"/>
    <lineage>
        <taxon>Bacteria</taxon>
        <taxon>Bacillati</taxon>
        <taxon>Bacillota</taxon>
        <taxon>Bacilli</taxon>
        <taxon>Lactobacillales</taxon>
        <taxon>Lactobacillaceae</taxon>
        <taxon>Lactobacillus</taxon>
    </lineage>
</organism>
<dbReference type="PATRIC" id="fig|695560.3.peg.1530"/>
<dbReference type="Proteomes" id="UP000007033">
    <property type="component" value="Chromosome"/>
</dbReference>
<gene>
    <name evidence="2" type="ordered locus">LA2_07760</name>
</gene>